<comment type="caution">
    <text evidence="1">The sequence shown here is derived from an EMBL/GenBank/DDBJ whole genome shotgun (WGS) entry which is preliminary data.</text>
</comment>
<gene>
    <name evidence="1" type="ORF">GMD50_03195</name>
</gene>
<evidence type="ECO:0000313" key="1">
    <source>
        <dbReference type="EMBL" id="MTR84075.1"/>
    </source>
</evidence>
<accession>A0A6L6L222</accession>
<dbReference type="EMBL" id="WNAJ01000002">
    <property type="protein sequence ID" value="MTR84075.1"/>
    <property type="molecule type" value="Genomic_DNA"/>
</dbReference>
<dbReference type="Proteomes" id="UP000478483">
    <property type="component" value="Unassembled WGS sequence"/>
</dbReference>
<organism evidence="1 2">
    <name type="scientific">Roseburia intestinalis</name>
    <dbReference type="NCBI Taxonomy" id="166486"/>
    <lineage>
        <taxon>Bacteria</taxon>
        <taxon>Bacillati</taxon>
        <taxon>Bacillota</taxon>
        <taxon>Clostridia</taxon>
        <taxon>Lachnospirales</taxon>
        <taxon>Lachnospiraceae</taxon>
        <taxon>Roseburia</taxon>
    </lineage>
</organism>
<sequence length="51" mass="6115">MERINVNKEEKKQMELSVQELRDYIKKKNGDFWLQIDFGKEGVQDGSRKDI</sequence>
<name>A0A6L6L222_9FIRM</name>
<protein>
    <submittedName>
        <fullName evidence="1">Uncharacterized protein</fullName>
    </submittedName>
</protein>
<evidence type="ECO:0000313" key="2">
    <source>
        <dbReference type="Proteomes" id="UP000478483"/>
    </source>
</evidence>
<reference evidence="1 2" key="1">
    <citation type="journal article" date="2019" name="Nat. Med.">
        <title>A library of human gut bacterial isolates paired with longitudinal multiomics data enables mechanistic microbiome research.</title>
        <authorList>
            <person name="Poyet M."/>
            <person name="Groussin M."/>
            <person name="Gibbons S.M."/>
            <person name="Avila-Pacheco J."/>
            <person name="Jiang X."/>
            <person name="Kearney S.M."/>
            <person name="Perrotta A.R."/>
            <person name="Berdy B."/>
            <person name="Zhao S."/>
            <person name="Lieberman T.D."/>
            <person name="Swanson P.K."/>
            <person name="Smith M."/>
            <person name="Roesemann S."/>
            <person name="Alexander J.E."/>
            <person name="Rich S.A."/>
            <person name="Livny J."/>
            <person name="Vlamakis H."/>
            <person name="Clish C."/>
            <person name="Bullock K."/>
            <person name="Deik A."/>
            <person name="Scott J."/>
            <person name="Pierce K.A."/>
            <person name="Xavier R.J."/>
            <person name="Alm E.J."/>
        </authorList>
    </citation>
    <scope>NUCLEOTIDE SEQUENCE [LARGE SCALE GENOMIC DNA]</scope>
    <source>
        <strain evidence="1 2">BIOML-A1</strain>
    </source>
</reference>
<proteinExistence type="predicted"/>
<dbReference type="AlphaFoldDB" id="A0A6L6L222"/>
<dbReference type="RefSeq" id="WP_155219209.1">
    <property type="nucleotide sequence ID" value="NZ_QRPI01000005.1"/>
</dbReference>